<reference evidence="2" key="1">
    <citation type="submission" date="2022-11" db="EMBL/GenBank/DDBJ databases">
        <title>Minimal conservation of predation-associated metabolite biosynthetic gene clusters underscores biosynthetic potential of Myxococcota including descriptions for ten novel species: Archangium lansinium sp. nov., Myxococcus landrumus sp. nov., Nannocystis bai.</title>
        <authorList>
            <person name="Ahearne A."/>
            <person name="Stevens C."/>
            <person name="Dowd S."/>
        </authorList>
    </citation>
    <scope>NUCLEOTIDE SEQUENCE</scope>
    <source>
        <strain evidence="2">Fl3</strain>
    </source>
</reference>
<organism evidence="2 3">
    <name type="scientific">Nannocystis punicea</name>
    <dbReference type="NCBI Taxonomy" id="2995304"/>
    <lineage>
        <taxon>Bacteria</taxon>
        <taxon>Pseudomonadati</taxon>
        <taxon>Myxococcota</taxon>
        <taxon>Polyangia</taxon>
        <taxon>Nannocystales</taxon>
        <taxon>Nannocystaceae</taxon>
        <taxon>Nannocystis</taxon>
    </lineage>
</organism>
<dbReference type="EMBL" id="CP114040">
    <property type="protein sequence ID" value="WAS96914.1"/>
    <property type="molecule type" value="Genomic_DNA"/>
</dbReference>
<dbReference type="Gene3D" id="3.40.630.30">
    <property type="match status" value="2"/>
</dbReference>
<evidence type="ECO:0000313" key="2">
    <source>
        <dbReference type="EMBL" id="WAS96914.1"/>
    </source>
</evidence>
<gene>
    <name evidence="2" type="ORF">O0S08_12260</name>
</gene>
<dbReference type="PROSITE" id="PS51186">
    <property type="entry name" value="GNAT"/>
    <property type="match status" value="1"/>
</dbReference>
<keyword evidence="3" id="KW-1185">Reference proteome</keyword>
<dbReference type="InterPro" id="IPR000182">
    <property type="entry name" value="GNAT_dom"/>
</dbReference>
<feature type="domain" description="N-acetyltransferase" evidence="1">
    <location>
        <begin position="21"/>
        <end position="203"/>
    </location>
</feature>
<accession>A0ABY7HCC7</accession>
<sequence>MRRLSASIEPMLQGLPLPDGIAFRGLARADLPAILAALTDWHPDIAIGEERRLVTAAFYEEHASFVGEDDDLEARPVRVALLRQGEELVGILVLEYDAAEHALIGLLSAVSPRKRGCGLGRALIRADEILARAAGAHVVYGFAELDNLPQGASLEREGRHLYAIIPDCEVRRFAGGVTKYVPEGVFLKVLLPPEELLWPDPADLLPRTAALFGMVESLEAAASVQFGACPPAALPPIGPSVAALVAARPVDTWPDVAVLAREIDLPPGCSVRQLRREDIPRVISMFRSSCCDVAAELTSASFYEEVALAGEDQRIAGRPWHVFTVERDGELVGVPYSFYDSQAHTLRIGPGDIDPQDRHQRCSAQIIRLSVLLARAIGAEAVVTRATLSHRRAQIAAERAGLCLWGLIPASERVIVGPGVIKRGFKAFYGVSLVPPEQSRWPTLVSLPPHRAAWARFVRGEASELTS</sequence>
<dbReference type="Proteomes" id="UP001164459">
    <property type="component" value="Chromosome"/>
</dbReference>
<name>A0ABY7HCC7_9BACT</name>
<proteinExistence type="predicted"/>
<dbReference type="RefSeq" id="WP_269039277.1">
    <property type="nucleotide sequence ID" value="NZ_CP114040.1"/>
</dbReference>
<dbReference type="Pfam" id="PF00583">
    <property type="entry name" value="Acetyltransf_1"/>
    <property type="match status" value="1"/>
</dbReference>
<protein>
    <submittedName>
        <fullName evidence="2">GNAT family N-acetyltransferase</fullName>
    </submittedName>
</protein>
<evidence type="ECO:0000259" key="1">
    <source>
        <dbReference type="PROSITE" id="PS51186"/>
    </source>
</evidence>
<dbReference type="InterPro" id="IPR016181">
    <property type="entry name" value="Acyl_CoA_acyltransferase"/>
</dbReference>
<evidence type="ECO:0000313" key="3">
    <source>
        <dbReference type="Proteomes" id="UP001164459"/>
    </source>
</evidence>
<dbReference type="CDD" id="cd04301">
    <property type="entry name" value="NAT_SF"/>
    <property type="match status" value="1"/>
</dbReference>
<dbReference type="SUPFAM" id="SSF55729">
    <property type="entry name" value="Acyl-CoA N-acyltransferases (Nat)"/>
    <property type="match status" value="2"/>
</dbReference>